<dbReference type="EMBL" id="LATX01001771">
    <property type="protein sequence ID" value="KTB38291.1"/>
    <property type="molecule type" value="Genomic_DNA"/>
</dbReference>
<dbReference type="Proteomes" id="UP000054988">
    <property type="component" value="Unassembled WGS sequence"/>
</dbReference>
<evidence type="ECO:0000313" key="2">
    <source>
        <dbReference type="Proteomes" id="UP000054988"/>
    </source>
</evidence>
<proteinExistence type="predicted"/>
<dbReference type="PANTHER" id="PTHR15430">
    <property type="entry name" value="GLOMULIN"/>
    <property type="match status" value="1"/>
</dbReference>
<dbReference type="PANTHER" id="PTHR15430:SF1">
    <property type="entry name" value="GLOMULIN"/>
    <property type="match status" value="1"/>
</dbReference>
<gene>
    <name evidence="1" type="ORF">WG66_9122</name>
</gene>
<name>A0A0W0FPI0_MONRR</name>
<dbReference type="InterPro" id="IPR013877">
    <property type="entry name" value="YAP-bd/ALF4/Glomulin"/>
</dbReference>
<dbReference type="GO" id="GO:0005737">
    <property type="term" value="C:cytoplasm"/>
    <property type="evidence" value="ECO:0007669"/>
    <property type="project" value="TreeGrafter"/>
</dbReference>
<protein>
    <submittedName>
        <fullName evidence="1">Uncharacterized protein</fullName>
    </submittedName>
</protein>
<dbReference type="GO" id="GO:0055105">
    <property type="term" value="F:ubiquitin-protein transferase inhibitor activity"/>
    <property type="evidence" value="ECO:0007669"/>
    <property type="project" value="TreeGrafter"/>
</dbReference>
<sequence length="568" mass="64110">MSSFIHELEQTGGPGLAITALITAAVHDESPTRSLDEIYEALASDSAKLWEYLDPLNILSPLLTSPSGSATKIVALMCRKCSPKELILAADEVLENLCHASLLNMDDEAEAETEKRLKRHEQVVRLAWIYRDSIPRVPFRKKSPGATVKSFLSNLRRTIALESHNFNKDTGRQALHSAQELAREILQWAEGKSGVTADEVTETKVKIGAERNSRVELISFQDILRVFLESIVDSLAHCVDASLAARAFELVFPRLSRKREPTKNDWKEGAEIMSSFITLYTTVNGSWPYTLPPTPSRSSLILYSHWQIERPSTENPEKVLSFFLPAILATIQFNDHVIDSTLSTLLSTLCSLCSSHIYLSPDLIIPLSTVLPSLCVAHPDPDIRHYTFRSLALLLKAAEPPLRFQVLRDLAQDKQQGHGKMRVASVSLIKEAMIEALDHENDESLGMFASPQFLKGFGNIMFTPDPQDFFTRTNEEMTEEMEEELERLTECLGLYYVLIVRDKKNRTGIRDKDNLANVERGLLKPMRHWLRIHIEKFSAVKEEDVHAVMSLVALNISLERIDEQLRIL</sequence>
<dbReference type="eggNOG" id="ENOG502SB62">
    <property type="taxonomic scope" value="Eukaryota"/>
</dbReference>
<dbReference type="InterPro" id="IPR016024">
    <property type="entry name" value="ARM-type_fold"/>
</dbReference>
<dbReference type="InterPro" id="IPR019516">
    <property type="entry name" value="Glomulin/ALF4"/>
</dbReference>
<dbReference type="AlphaFoldDB" id="A0A0W0FPI0"/>
<evidence type="ECO:0000313" key="1">
    <source>
        <dbReference type="EMBL" id="KTB38291.1"/>
    </source>
</evidence>
<organism evidence="1 2">
    <name type="scientific">Moniliophthora roreri</name>
    <name type="common">Frosty pod rot fungus</name>
    <name type="synonym">Monilia roreri</name>
    <dbReference type="NCBI Taxonomy" id="221103"/>
    <lineage>
        <taxon>Eukaryota</taxon>
        <taxon>Fungi</taxon>
        <taxon>Dikarya</taxon>
        <taxon>Basidiomycota</taxon>
        <taxon>Agaricomycotina</taxon>
        <taxon>Agaricomycetes</taxon>
        <taxon>Agaricomycetidae</taxon>
        <taxon>Agaricales</taxon>
        <taxon>Marasmiineae</taxon>
        <taxon>Marasmiaceae</taxon>
        <taxon>Moniliophthora</taxon>
    </lineage>
</organism>
<accession>A0A0W0FPI0</accession>
<dbReference type="SUPFAM" id="SSF48371">
    <property type="entry name" value="ARM repeat"/>
    <property type="match status" value="1"/>
</dbReference>
<dbReference type="Pfam" id="PF08568">
    <property type="entry name" value="Kinetochor_Ybp2"/>
    <property type="match status" value="1"/>
</dbReference>
<comment type="caution">
    <text evidence="1">The sequence shown here is derived from an EMBL/GenBank/DDBJ whole genome shotgun (WGS) entry which is preliminary data.</text>
</comment>
<reference evidence="1 2" key="1">
    <citation type="submission" date="2015-12" db="EMBL/GenBank/DDBJ databases">
        <title>Draft genome sequence of Moniliophthora roreri, the causal agent of frosty pod rot of cacao.</title>
        <authorList>
            <person name="Aime M.C."/>
            <person name="Diaz-Valderrama J.R."/>
            <person name="Kijpornyongpan T."/>
            <person name="Phillips-Mora W."/>
        </authorList>
    </citation>
    <scope>NUCLEOTIDE SEQUENCE [LARGE SCALE GENOMIC DNA]</scope>
    <source>
        <strain evidence="1 2">MCA 2952</strain>
    </source>
</reference>